<sequence length="665" mass="74567">MKLNTVTRTLIEVNLQPVWSAFFDGKELTIKGKKTMALVTYLAFEPHSHNHRDVIAALLWPDTSQANARASLRQALSQLRRQLGEAADTVLETNGSSIGFADCVLRTDADTVFDTIRDGVFEKSHQDWAANLREMLRPLDGVSNDFDDWLHGLLGKLEMQLVEVLERQFSAPNIAIEQRLRMAETVLSLDEYNEKAVQAQMACHAAMNDNATALRVYRDFFDKLDAELGGEPSPETQQLVAKIKLSGPYGPPDTIQRIERPARPAEKRKLTMVAVLPFERLGPTNISRFQVLALLEQITCHLAAFKSPGVISSNSTRHYIDNPPRISDIEHDLGAHYVVTGSITAAGPKVQLSVQMVGVDDERILWATTLALDPEALLLESVSLAEQISLAIEPSLNIAELERSEVLPLEELEPHHYVLRAKNLMFSLGRSDFSEAKRILDVVQTKHPHFGPGHTVLAEWYAINLWQGWSANADAERHHLEQHSRRAVALTPQNGRALAMWGHNKITLDRDYDSSFNLFERAVRLSPNDSETLIWTVPTLAYGGEPELALDHAERAFSLSPADPFLFRNEHFLSVAHYVNENYEEAARYGLSCFRRAPNYSSNTRATIASLVSLDRVDDARFLVEHHNSIAPEFSVETFKGNHGYRHARDRADYAQKLISAGLPD</sequence>
<dbReference type="GO" id="GO:0003677">
    <property type="term" value="F:DNA binding"/>
    <property type="evidence" value="ECO:0007669"/>
    <property type="project" value="InterPro"/>
</dbReference>
<dbReference type="InterPro" id="IPR016032">
    <property type="entry name" value="Sig_transdc_resp-reg_C-effctor"/>
</dbReference>
<dbReference type="PANTHER" id="PTHR35807">
    <property type="entry name" value="TRANSCRIPTIONAL REGULATOR REDD-RELATED"/>
    <property type="match status" value="1"/>
</dbReference>
<accession>A0A238JCE5</accession>
<dbReference type="Pfam" id="PF03704">
    <property type="entry name" value="BTAD"/>
    <property type="match status" value="1"/>
</dbReference>
<dbReference type="InterPro" id="IPR005158">
    <property type="entry name" value="BTAD"/>
</dbReference>
<dbReference type="AlphaFoldDB" id="A0A238JCE5"/>
<reference evidence="3" key="1">
    <citation type="submission" date="2017-05" db="EMBL/GenBank/DDBJ databases">
        <authorList>
            <person name="Rodrigo-Torres L."/>
            <person name="Arahal R. D."/>
            <person name="Lucena T."/>
        </authorList>
    </citation>
    <scope>NUCLEOTIDE SEQUENCE [LARGE SCALE GENOMIC DNA]</scope>
    <source>
        <strain evidence="3">CECT 8649</strain>
    </source>
</reference>
<dbReference type="Proteomes" id="UP000225972">
    <property type="component" value="Unassembled WGS sequence"/>
</dbReference>
<organism evidence="2 3">
    <name type="scientific">Pelagimonas phthalicica</name>
    <dbReference type="NCBI Taxonomy" id="1037362"/>
    <lineage>
        <taxon>Bacteria</taxon>
        <taxon>Pseudomonadati</taxon>
        <taxon>Pseudomonadota</taxon>
        <taxon>Alphaproteobacteria</taxon>
        <taxon>Rhodobacterales</taxon>
        <taxon>Roseobacteraceae</taxon>
        <taxon>Pelagimonas</taxon>
    </lineage>
</organism>
<dbReference type="SMART" id="SM01043">
    <property type="entry name" value="BTAD"/>
    <property type="match status" value="1"/>
</dbReference>
<dbReference type="SUPFAM" id="SSF46894">
    <property type="entry name" value="C-terminal effector domain of the bipartite response regulators"/>
    <property type="match status" value="1"/>
</dbReference>
<dbReference type="Gene3D" id="1.10.10.10">
    <property type="entry name" value="Winged helix-like DNA-binding domain superfamily/Winged helix DNA-binding domain"/>
    <property type="match status" value="1"/>
</dbReference>
<proteinExistence type="predicted"/>
<dbReference type="Gene3D" id="1.25.40.10">
    <property type="entry name" value="Tetratricopeptide repeat domain"/>
    <property type="match status" value="2"/>
</dbReference>
<dbReference type="GO" id="GO:0006355">
    <property type="term" value="P:regulation of DNA-templated transcription"/>
    <property type="evidence" value="ECO:0007669"/>
    <property type="project" value="InterPro"/>
</dbReference>
<dbReference type="SUPFAM" id="SSF48452">
    <property type="entry name" value="TPR-like"/>
    <property type="match status" value="2"/>
</dbReference>
<feature type="domain" description="Bacterial transcriptional activator" evidence="1">
    <location>
        <begin position="107"/>
        <end position="244"/>
    </location>
</feature>
<evidence type="ECO:0000313" key="2">
    <source>
        <dbReference type="EMBL" id="SMX28391.1"/>
    </source>
</evidence>
<evidence type="ECO:0000313" key="3">
    <source>
        <dbReference type="Proteomes" id="UP000225972"/>
    </source>
</evidence>
<gene>
    <name evidence="2" type="ORF">TRP8649_02511</name>
</gene>
<evidence type="ECO:0000259" key="1">
    <source>
        <dbReference type="SMART" id="SM01043"/>
    </source>
</evidence>
<dbReference type="EMBL" id="FXXP01000002">
    <property type="protein sequence ID" value="SMX28391.1"/>
    <property type="molecule type" value="Genomic_DNA"/>
</dbReference>
<dbReference type="InterPro" id="IPR011990">
    <property type="entry name" value="TPR-like_helical_dom_sf"/>
</dbReference>
<dbReference type="InterPro" id="IPR036388">
    <property type="entry name" value="WH-like_DNA-bd_sf"/>
</dbReference>
<protein>
    <submittedName>
        <fullName evidence="2">Bacterial transcriptional activator domain protein</fullName>
    </submittedName>
</protein>
<dbReference type="InterPro" id="IPR051677">
    <property type="entry name" value="AfsR-DnrI-RedD_regulator"/>
</dbReference>
<name>A0A238JCE5_9RHOB</name>
<keyword evidence="3" id="KW-1185">Reference proteome</keyword>